<dbReference type="AlphaFoldDB" id="U5WZ79"/>
<sequence length="159" mass="17229">MNSVFKGLLPGLQDSGRVVASQTNQRRQLLQRTFGSAAKANGVDYSSDLVIVPDCFAQSPSDLAHAFEPLPGEVEQPTHGIAMQELIPFPGRVAAHRGDRLLRLGERSADLIAQCIDFGAEIVDHHCDVMSDTCDLVFVLVGQKFPDLFDPGQRITDAG</sequence>
<reference evidence="1 2" key="1">
    <citation type="submission" date="2013-10" db="EMBL/GenBank/DDBJ databases">
        <title>Genome sequence of Mycobacterium kansasii.</title>
        <authorList>
            <consortium name="McGill University Mycobacterium genome consortium"/>
            <person name="Veyrier F.J."/>
            <person name="Behr M.A."/>
        </authorList>
    </citation>
    <scope>NUCLEOTIDE SEQUENCE [LARGE SCALE GENOMIC DNA]</scope>
    <source>
        <strain evidence="1 2">ATCC 12478</strain>
    </source>
</reference>
<dbReference type="EMBL" id="CP006835">
    <property type="protein sequence ID" value="AGZ54247.1"/>
    <property type="molecule type" value="Genomic_DNA"/>
</dbReference>
<dbReference type="HOGENOM" id="CLU_1658843_0_0_11"/>
<accession>U5WZ79</accession>
<gene>
    <name evidence="1" type="ORF">MKAN_14690</name>
</gene>
<organism evidence="1 2">
    <name type="scientific">Mycobacterium kansasii ATCC 12478</name>
    <dbReference type="NCBI Taxonomy" id="557599"/>
    <lineage>
        <taxon>Bacteria</taxon>
        <taxon>Bacillati</taxon>
        <taxon>Actinomycetota</taxon>
        <taxon>Actinomycetes</taxon>
        <taxon>Mycobacteriales</taxon>
        <taxon>Mycobacteriaceae</taxon>
        <taxon>Mycobacterium</taxon>
    </lineage>
</organism>
<dbReference type="KEGG" id="mkn:MKAN_14690"/>
<evidence type="ECO:0000313" key="2">
    <source>
        <dbReference type="Proteomes" id="UP000017786"/>
    </source>
</evidence>
<name>U5WZ79_MYCKA</name>
<dbReference type="Proteomes" id="UP000017786">
    <property type="component" value="Chromosome"/>
</dbReference>
<protein>
    <submittedName>
        <fullName evidence="1">Uncharacterized protein</fullName>
    </submittedName>
</protein>
<proteinExistence type="predicted"/>
<evidence type="ECO:0000313" key="1">
    <source>
        <dbReference type="EMBL" id="AGZ54247.1"/>
    </source>
</evidence>